<name>A0ABR2E0H4_9ROSI</name>
<reference evidence="2 3" key="1">
    <citation type="journal article" date="2024" name="G3 (Bethesda)">
        <title>Genome assembly of Hibiscus sabdariffa L. provides insights into metabolisms of medicinal natural products.</title>
        <authorList>
            <person name="Kim T."/>
        </authorList>
    </citation>
    <scope>NUCLEOTIDE SEQUENCE [LARGE SCALE GENOMIC DNA]</scope>
    <source>
        <strain evidence="2">TK-2024</strain>
        <tissue evidence="2">Old leaves</tissue>
    </source>
</reference>
<organism evidence="2 3">
    <name type="scientific">Hibiscus sabdariffa</name>
    <name type="common">roselle</name>
    <dbReference type="NCBI Taxonomy" id="183260"/>
    <lineage>
        <taxon>Eukaryota</taxon>
        <taxon>Viridiplantae</taxon>
        <taxon>Streptophyta</taxon>
        <taxon>Embryophyta</taxon>
        <taxon>Tracheophyta</taxon>
        <taxon>Spermatophyta</taxon>
        <taxon>Magnoliopsida</taxon>
        <taxon>eudicotyledons</taxon>
        <taxon>Gunneridae</taxon>
        <taxon>Pentapetalae</taxon>
        <taxon>rosids</taxon>
        <taxon>malvids</taxon>
        <taxon>Malvales</taxon>
        <taxon>Malvaceae</taxon>
        <taxon>Malvoideae</taxon>
        <taxon>Hibiscus</taxon>
    </lineage>
</organism>
<evidence type="ECO:0000313" key="2">
    <source>
        <dbReference type="EMBL" id="KAK8550669.1"/>
    </source>
</evidence>
<accession>A0ABR2E0H4</accession>
<dbReference type="EMBL" id="JBBPBM010000020">
    <property type="protein sequence ID" value="KAK8550669.1"/>
    <property type="molecule type" value="Genomic_DNA"/>
</dbReference>
<feature type="region of interest" description="Disordered" evidence="1">
    <location>
        <begin position="60"/>
        <end position="82"/>
    </location>
</feature>
<dbReference type="Proteomes" id="UP001472677">
    <property type="component" value="Unassembled WGS sequence"/>
</dbReference>
<feature type="compositionally biased region" description="Basic and acidic residues" evidence="1">
    <location>
        <begin position="20"/>
        <end position="38"/>
    </location>
</feature>
<keyword evidence="3" id="KW-1185">Reference proteome</keyword>
<gene>
    <name evidence="2" type="ORF">V6N12_039365</name>
</gene>
<feature type="compositionally biased region" description="Polar residues" evidence="1">
    <location>
        <begin position="66"/>
        <end position="76"/>
    </location>
</feature>
<sequence>MIPTKENDVVVGIQENGGFEDGKSKNHEQRDMGKEKGKGKGNVGRMRGLEFESWECSTLGARGTKPSGSCHTSSGISLPVGN</sequence>
<protein>
    <submittedName>
        <fullName evidence="2">Uncharacterized protein</fullName>
    </submittedName>
</protein>
<proteinExistence type="predicted"/>
<evidence type="ECO:0000256" key="1">
    <source>
        <dbReference type="SAM" id="MobiDB-lite"/>
    </source>
</evidence>
<feature type="region of interest" description="Disordered" evidence="1">
    <location>
        <begin position="1"/>
        <end position="45"/>
    </location>
</feature>
<comment type="caution">
    <text evidence="2">The sequence shown here is derived from an EMBL/GenBank/DDBJ whole genome shotgun (WGS) entry which is preliminary data.</text>
</comment>
<evidence type="ECO:0000313" key="3">
    <source>
        <dbReference type="Proteomes" id="UP001472677"/>
    </source>
</evidence>